<dbReference type="SUPFAM" id="SSF55486">
    <property type="entry name" value="Metalloproteases ('zincins'), catalytic domain"/>
    <property type="match status" value="1"/>
</dbReference>
<evidence type="ECO:0000313" key="3">
    <source>
        <dbReference type="EMBL" id="GBE62045.1"/>
    </source>
</evidence>
<gene>
    <name evidence="3" type="ORF">BOVATA_035380</name>
</gene>
<accession>A0A2H6KGC6</accession>
<proteinExistence type="predicted"/>
<organism evidence="3 4">
    <name type="scientific">Babesia ovata</name>
    <dbReference type="NCBI Taxonomy" id="189622"/>
    <lineage>
        <taxon>Eukaryota</taxon>
        <taxon>Sar</taxon>
        <taxon>Alveolata</taxon>
        <taxon>Apicomplexa</taxon>
        <taxon>Aconoidasida</taxon>
        <taxon>Piroplasmida</taxon>
        <taxon>Babesiidae</taxon>
        <taxon>Babesia</taxon>
    </lineage>
</organism>
<sequence>MAPLFVYTSFLLGALAQSSLALPVKYARDLLGAGNDLQTPASLSFSQMGVFLEPKLIPDYDGNMVVSFLHTSPTSTRETYDNITLSKKSEKFDVVGVVEGIVSRDPVTVILGTTSGARFDILYETKVTAERPQFRFQVPRGKYYIKVEGSGYRLPGVVPFKRPCETQPCPFTTNDSKLGIEPMRGNEGEYNYSWTLQRAAQYGVESLTLIDRNEASVYNASMPGIEANLDYSDAAAKLKLNYGIELHGAWGSEYASRLLGILVDWKFYKHMHSKDEKLQKWVLTDEPLFPQDVAITHFSKTSQDNAPHGAPMDFARQENSKYTQVVTLSKLAFTYAVRRAVDKGGRRRTYFSRRLYKAVIRALCLHNPDTMRAMFFHMHDIELIEPHYIHPKMNNGRPLTRYPSSDYQTWFKHPEELVEIATTWSEYPAGFQKIKGLKYLLRRQDGTVNPEEPTAPAIAYPRGQDENSYIEFMESAFHKYPDIPNLIIHELGHFVHANVVPKDLFMKWQEVGGWFQDPNDPDGWSTRQQTEFVNAYGHKKNPSEDFATCIADFVLNPNKLKSRAPRKFDFLRNNVMNGAHYVTKASHEFTVLNLGNPDFMYPGRIIRIEVKVTGKINEDKRAEFKLFLAKNGENSCATVGQFRLTSSAKTFVDVPIYGINGRCSHVLTGQAIINRTQKRGVWTTDQIILADANHLHRYVGAADFGLRVWVDNGAEDFQAPRALIPSISLSLVEGPDSGAYAAVSNETFGQYSLASYAKGLDFQTGVKEDWRHGMWVGCRKVPSRMCTAAWVRSHEISAAPNFNKYNFEGEDRFDGLSYRETAPGLFNCFEVSVNVPLSRAARSGNYHIASIVSFDSAGNSQMLQWPKAKGPYVTYRSRMSQEDDSKPEVRNIHVTSEPTNRQNPNGETKVDFYFEVRDIHSGVAGLSAVFRDPFGAGYRIHPKFEDKNDWQKIHYQYMLPRGSIPGVWHLAEIIVQDHAGNELRAELHERVIVMNA</sequence>
<dbReference type="EMBL" id="BDSA01000004">
    <property type="protein sequence ID" value="GBE62045.1"/>
    <property type="molecule type" value="Genomic_DNA"/>
</dbReference>
<feature type="compositionally biased region" description="Polar residues" evidence="1">
    <location>
        <begin position="893"/>
        <end position="906"/>
    </location>
</feature>
<name>A0A2H6KGC6_9APIC</name>
<feature type="region of interest" description="Disordered" evidence="1">
    <location>
        <begin position="879"/>
        <end position="907"/>
    </location>
</feature>
<dbReference type="InterPro" id="IPR024079">
    <property type="entry name" value="MetalloPept_cat_dom_sf"/>
</dbReference>
<evidence type="ECO:0000313" key="4">
    <source>
        <dbReference type="Proteomes" id="UP000236319"/>
    </source>
</evidence>
<dbReference type="GO" id="GO:0008237">
    <property type="term" value="F:metallopeptidase activity"/>
    <property type="evidence" value="ECO:0007669"/>
    <property type="project" value="InterPro"/>
</dbReference>
<evidence type="ECO:0000256" key="1">
    <source>
        <dbReference type="SAM" id="MobiDB-lite"/>
    </source>
</evidence>
<dbReference type="AlphaFoldDB" id="A0A2H6KGC6"/>
<dbReference type="OrthoDB" id="360533at2759"/>
<feature type="signal peptide" evidence="2">
    <location>
        <begin position="1"/>
        <end position="21"/>
    </location>
</feature>
<dbReference type="RefSeq" id="XP_028868288.1">
    <property type="nucleotide sequence ID" value="XM_029012455.1"/>
</dbReference>
<feature type="compositionally biased region" description="Basic and acidic residues" evidence="1">
    <location>
        <begin position="879"/>
        <end position="891"/>
    </location>
</feature>
<dbReference type="GeneID" id="39875815"/>
<reference evidence="3 4" key="1">
    <citation type="journal article" date="2017" name="BMC Genomics">
        <title>Whole-genome assembly of Babesia ovata and comparative genomics between closely related pathogens.</title>
        <authorList>
            <person name="Yamagishi J."/>
            <person name="Asada M."/>
            <person name="Hakimi H."/>
            <person name="Tanaka T.Q."/>
            <person name="Sugimoto C."/>
            <person name="Kawazu S."/>
        </authorList>
    </citation>
    <scope>NUCLEOTIDE SEQUENCE [LARGE SCALE GENOMIC DNA]</scope>
    <source>
        <strain evidence="3 4">Miyake</strain>
    </source>
</reference>
<protein>
    <submittedName>
        <fullName evidence="3">Conserved membrane protein</fullName>
    </submittedName>
</protein>
<comment type="caution">
    <text evidence="3">The sequence shown here is derived from an EMBL/GenBank/DDBJ whole genome shotgun (WGS) entry which is preliminary data.</text>
</comment>
<dbReference type="Proteomes" id="UP000236319">
    <property type="component" value="Unassembled WGS sequence"/>
</dbReference>
<evidence type="ECO:0000256" key="2">
    <source>
        <dbReference type="SAM" id="SignalP"/>
    </source>
</evidence>
<keyword evidence="2" id="KW-0732">Signal</keyword>
<keyword evidence="4" id="KW-1185">Reference proteome</keyword>
<dbReference type="VEuPathDB" id="PiroplasmaDB:BOVATA_035380"/>
<dbReference type="Gene3D" id="3.40.390.10">
    <property type="entry name" value="Collagenase (Catalytic Domain)"/>
    <property type="match status" value="1"/>
</dbReference>
<feature type="chain" id="PRO_5014133133" evidence="2">
    <location>
        <begin position="22"/>
        <end position="996"/>
    </location>
</feature>